<dbReference type="InterPro" id="IPR029070">
    <property type="entry name" value="Chitinase_insertion_sf"/>
</dbReference>
<comment type="caution">
    <text evidence="18">The sequence shown here is derived from an EMBL/GenBank/DDBJ whole genome shotgun (WGS) entry which is preliminary data.</text>
</comment>
<dbReference type="InterPro" id="IPR001579">
    <property type="entry name" value="Glyco_hydro_18_chit_AS"/>
</dbReference>
<evidence type="ECO:0000256" key="5">
    <source>
        <dbReference type="ARBA" id="ARBA00022525"/>
    </source>
</evidence>
<keyword evidence="8" id="KW-0146">Chitin degradation</keyword>
<evidence type="ECO:0000256" key="9">
    <source>
        <dbReference type="ARBA" id="ARBA00023026"/>
    </source>
</evidence>
<accession>A0A9P9D5M6</accession>
<organism evidence="18 19">
    <name type="scientific">Dactylonectria estremocensis</name>
    <dbReference type="NCBI Taxonomy" id="1079267"/>
    <lineage>
        <taxon>Eukaryota</taxon>
        <taxon>Fungi</taxon>
        <taxon>Dikarya</taxon>
        <taxon>Ascomycota</taxon>
        <taxon>Pezizomycotina</taxon>
        <taxon>Sordariomycetes</taxon>
        <taxon>Hypocreomycetidae</taxon>
        <taxon>Hypocreales</taxon>
        <taxon>Nectriaceae</taxon>
        <taxon>Dactylonectria</taxon>
    </lineage>
</organism>
<dbReference type="SUPFAM" id="SSF57016">
    <property type="entry name" value="Plant lectins/antimicrobial peptides"/>
    <property type="match status" value="1"/>
</dbReference>
<keyword evidence="19" id="KW-1185">Reference proteome</keyword>
<name>A0A9P9D5M6_9HYPO</name>
<comment type="similarity">
    <text evidence="13">Belongs to the secreted LysM effector family.</text>
</comment>
<evidence type="ECO:0000256" key="7">
    <source>
        <dbReference type="ARBA" id="ARBA00022801"/>
    </source>
</evidence>
<reference evidence="18" key="1">
    <citation type="journal article" date="2021" name="Nat. Commun.">
        <title>Genetic determinants of endophytism in the Arabidopsis root mycobiome.</title>
        <authorList>
            <person name="Mesny F."/>
            <person name="Miyauchi S."/>
            <person name="Thiergart T."/>
            <person name="Pickel B."/>
            <person name="Atanasova L."/>
            <person name="Karlsson M."/>
            <person name="Huettel B."/>
            <person name="Barry K.W."/>
            <person name="Haridas S."/>
            <person name="Chen C."/>
            <person name="Bauer D."/>
            <person name="Andreopoulos W."/>
            <person name="Pangilinan J."/>
            <person name="LaButti K."/>
            <person name="Riley R."/>
            <person name="Lipzen A."/>
            <person name="Clum A."/>
            <person name="Drula E."/>
            <person name="Henrissat B."/>
            <person name="Kohler A."/>
            <person name="Grigoriev I.V."/>
            <person name="Martin F.M."/>
            <person name="Hacquard S."/>
        </authorList>
    </citation>
    <scope>NUCLEOTIDE SEQUENCE</scope>
    <source>
        <strain evidence="18">MPI-CAGE-AT-0021</strain>
    </source>
</reference>
<dbReference type="EC" id="3.2.1.14" evidence="4"/>
<dbReference type="PROSITE" id="PS01095">
    <property type="entry name" value="GH18_1"/>
    <property type="match status" value="1"/>
</dbReference>
<dbReference type="GO" id="GO:0000272">
    <property type="term" value="P:polysaccharide catabolic process"/>
    <property type="evidence" value="ECO:0007669"/>
    <property type="project" value="UniProtKB-KW"/>
</dbReference>
<keyword evidence="12" id="KW-0624">Polysaccharide degradation</keyword>
<feature type="chain" id="PRO_5040149468" description="chitinase" evidence="15">
    <location>
        <begin position="22"/>
        <end position="730"/>
    </location>
</feature>
<evidence type="ECO:0000256" key="6">
    <source>
        <dbReference type="ARBA" id="ARBA00022669"/>
    </source>
</evidence>
<dbReference type="EMBL" id="JAGMUU010000047">
    <property type="protein sequence ID" value="KAH7113136.1"/>
    <property type="molecule type" value="Genomic_DNA"/>
</dbReference>
<protein>
    <recommendedName>
        <fullName evidence="4">chitinase</fullName>
        <ecNumber evidence="4">3.2.1.14</ecNumber>
    </recommendedName>
</protein>
<dbReference type="Pfam" id="PF00187">
    <property type="entry name" value="Chitin_bind_1"/>
    <property type="match status" value="1"/>
</dbReference>
<evidence type="ECO:0000256" key="3">
    <source>
        <dbReference type="ARBA" id="ARBA00008682"/>
    </source>
</evidence>
<dbReference type="InterPro" id="IPR036861">
    <property type="entry name" value="Endochitinase-like_sf"/>
</dbReference>
<dbReference type="SUPFAM" id="SSF51445">
    <property type="entry name" value="(Trans)glycosidases"/>
    <property type="match status" value="1"/>
</dbReference>
<keyword evidence="5" id="KW-0964">Secreted</keyword>
<feature type="domain" description="LysM" evidence="16">
    <location>
        <begin position="313"/>
        <end position="362"/>
    </location>
</feature>
<dbReference type="SMART" id="SM00257">
    <property type="entry name" value="LysM"/>
    <property type="match status" value="1"/>
</dbReference>
<keyword evidence="10" id="KW-0119">Carbohydrate metabolism</keyword>
<proteinExistence type="inferred from homology"/>
<keyword evidence="9" id="KW-0843">Virulence</keyword>
<evidence type="ECO:0000259" key="16">
    <source>
        <dbReference type="PROSITE" id="PS51782"/>
    </source>
</evidence>
<dbReference type="InterPro" id="IPR011583">
    <property type="entry name" value="Chitinase_II/V-like_cat"/>
</dbReference>
<gene>
    <name evidence="18" type="ORF">B0J13DRAFT_631257</name>
</gene>
<evidence type="ECO:0000256" key="12">
    <source>
        <dbReference type="ARBA" id="ARBA00023326"/>
    </source>
</evidence>
<evidence type="ECO:0000256" key="2">
    <source>
        <dbReference type="ARBA" id="ARBA00004613"/>
    </source>
</evidence>
<dbReference type="PROSITE" id="PS51782">
    <property type="entry name" value="LYSM"/>
    <property type="match status" value="1"/>
</dbReference>
<dbReference type="OrthoDB" id="73875at2759"/>
<dbReference type="InterPro" id="IPR053214">
    <property type="entry name" value="LysM12-like"/>
</dbReference>
<evidence type="ECO:0000256" key="4">
    <source>
        <dbReference type="ARBA" id="ARBA00012729"/>
    </source>
</evidence>
<evidence type="ECO:0000256" key="15">
    <source>
        <dbReference type="SAM" id="SignalP"/>
    </source>
</evidence>
<dbReference type="Pfam" id="PF00704">
    <property type="entry name" value="Glyco_hydro_18"/>
    <property type="match status" value="1"/>
</dbReference>
<evidence type="ECO:0000256" key="10">
    <source>
        <dbReference type="ARBA" id="ARBA00023277"/>
    </source>
</evidence>
<dbReference type="SMART" id="SM00636">
    <property type="entry name" value="Glyco_18"/>
    <property type="match status" value="1"/>
</dbReference>
<dbReference type="InterPro" id="IPR017853">
    <property type="entry name" value="GH"/>
</dbReference>
<dbReference type="PANTHER" id="PTHR47700">
    <property type="entry name" value="V CHITINASE, PUTATIVE (AFU_ORTHOLOGUE AFUA_6G13720)-RELATED"/>
    <property type="match status" value="1"/>
</dbReference>
<dbReference type="SUPFAM" id="SSF54556">
    <property type="entry name" value="Chitinase insertion domain"/>
    <property type="match status" value="1"/>
</dbReference>
<sequence length="730" mass="78502">MLPSLRSMLASFVLVISVARAAISIDGSKAVDPVTKDDPSPIIGFPTCPLTDSSAAKDPMLLQLSVSQPLDRLDSTAIIRSCTLGSNSTSAREGSQAPMENPKKSPKLFQGGSLKTAAACSVDGDPVNVTLALRASSAKADGVKVANLLDGIQSVYTGTGLGKPIAKSAIQVLSKHFQSSNSHREHMVAELCSSEHQKEQVFGVSIDYSGDLAAVQNDPLQWSKGSCAIQGDLNPTKELSGVNMFDIVGMKSFSGDSCAALAARCNIRGNDFLKFNPQKNLCATLKEDDYVCCSAGDPYKPEPPKPEKDGTCATHLIKDGDSCAALAKKYAVTVQDLEKFNKGKTWAWTGCNDILIGYNMCLGPGTAPMPPPQEGAECGPLVPGTKKPTDKSISLADLNPCPLKACCSNWGFCGVFPGHCTDNSPEGSGPGTKKKGFQNTCVSNCGNKIKQNSGPPAEFQRIARHQEGKGEWADFKKLKAKRIVSFSGWANSTEPGKYDIIRSAITNNRDVFATNLASWANEEGIDGIDIDWEYPGAPDIIVGGKPIGQKRDGLDYLRFLTVLRQKLDLKKLMSIAAPALYWYLKAFSIDKIAEVVDYIVYMTYDLHGQWDHGNPNAFDQCDSGKASAVMVINLTETNNALSMIIKAGVPNNKVFVGEASYGRFFHMARDNCWKPDCEFTGSKTKCDVSPGRCTKAGGYLAFTEIMELLRKGSSGIRAFHDDDSESDIVL</sequence>
<keyword evidence="6" id="KW-0147">Chitin-binding</keyword>
<evidence type="ECO:0000313" key="18">
    <source>
        <dbReference type="EMBL" id="KAH7113136.1"/>
    </source>
</evidence>
<comment type="similarity">
    <text evidence="3">Belongs to the glycosyl hydrolase 18 family. Chitinase class V subfamily.</text>
</comment>
<keyword evidence="15" id="KW-0732">Signal</keyword>
<evidence type="ECO:0000256" key="11">
    <source>
        <dbReference type="ARBA" id="ARBA00023295"/>
    </source>
</evidence>
<evidence type="ECO:0000256" key="8">
    <source>
        <dbReference type="ARBA" id="ARBA00023024"/>
    </source>
</evidence>
<dbReference type="PANTHER" id="PTHR47700:SF2">
    <property type="entry name" value="CHITINASE"/>
    <property type="match status" value="1"/>
</dbReference>
<evidence type="ECO:0000313" key="19">
    <source>
        <dbReference type="Proteomes" id="UP000717696"/>
    </source>
</evidence>
<dbReference type="AlphaFoldDB" id="A0A9P9D5M6"/>
<keyword evidence="11 14" id="KW-0326">Glycosidase</keyword>
<dbReference type="GO" id="GO:0005576">
    <property type="term" value="C:extracellular region"/>
    <property type="evidence" value="ECO:0007669"/>
    <property type="project" value="UniProtKB-SubCell"/>
</dbReference>
<comment type="subcellular location">
    <subcellularLocation>
        <location evidence="2">Secreted</location>
    </subcellularLocation>
</comment>
<evidence type="ECO:0000256" key="1">
    <source>
        <dbReference type="ARBA" id="ARBA00000822"/>
    </source>
</evidence>
<comment type="catalytic activity">
    <reaction evidence="1">
        <text>Random endo-hydrolysis of N-acetyl-beta-D-glucosaminide (1-&gt;4)-beta-linkages in chitin and chitodextrins.</text>
        <dbReference type="EC" id="3.2.1.14"/>
    </reaction>
</comment>
<evidence type="ECO:0000256" key="14">
    <source>
        <dbReference type="RuleBase" id="RU000489"/>
    </source>
</evidence>
<dbReference type="GO" id="GO:0006032">
    <property type="term" value="P:chitin catabolic process"/>
    <property type="evidence" value="ECO:0007669"/>
    <property type="project" value="UniProtKB-KW"/>
</dbReference>
<keyword evidence="7 14" id="KW-0378">Hydrolase</keyword>
<dbReference type="GO" id="GO:0008061">
    <property type="term" value="F:chitin binding"/>
    <property type="evidence" value="ECO:0007669"/>
    <property type="project" value="UniProtKB-KW"/>
</dbReference>
<dbReference type="CDD" id="cd00118">
    <property type="entry name" value="LysM"/>
    <property type="match status" value="1"/>
</dbReference>
<dbReference type="Proteomes" id="UP000717696">
    <property type="component" value="Unassembled WGS sequence"/>
</dbReference>
<feature type="domain" description="GH18" evidence="17">
    <location>
        <begin position="414"/>
        <end position="730"/>
    </location>
</feature>
<feature type="signal peptide" evidence="15">
    <location>
        <begin position="1"/>
        <end position="21"/>
    </location>
</feature>
<evidence type="ECO:0000256" key="13">
    <source>
        <dbReference type="ARBA" id="ARBA00044955"/>
    </source>
</evidence>
<dbReference type="CDD" id="cd00035">
    <property type="entry name" value="ChtBD1"/>
    <property type="match status" value="1"/>
</dbReference>
<evidence type="ECO:0000259" key="17">
    <source>
        <dbReference type="PROSITE" id="PS51910"/>
    </source>
</evidence>
<dbReference type="GO" id="GO:0008843">
    <property type="term" value="F:endochitinase activity"/>
    <property type="evidence" value="ECO:0007669"/>
    <property type="project" value="UniProtKB-EC"/>
</dbReference>
<dbReference type="InterPro" id="IPR036779">
    <property type="entry name" value="LysM_dom_sf"/>
</dbReference>
<dbReference type="InterPro" id="IPR018392">
    <property type="entry name" value="LysM"/>
</dbReference>
<dbReference type="Pfam" id="PF01476">
    <property type="entry name" value="LysM"/>
    <property type="match status" value="1"/>
</dbReference>
<dbReference type="InterPro" id="IPR001002">
    <property type="entry name" value="Chitin-bd_1"/>
</dbReference>
<dbReference type="Gene3D" id="3.10.350.10">
    <property type="entry name" value="LysM domain"/>
    <property type="match status" value="2"/>
</dbReference>
<dbReference type="Gene3D" id="3.20.20.80">
    <property type="entry name" value="Glycosidases"/>
    <property type="match status" value="1"/>
</dbReference>
<dbReference type="PROSITE" id="PS51910">
    <property type="entry name" value="GH18_2"/>
    <property type="match status" value="1"/>
</dbReference>
<dbReference type="InterPro" id="IPR001223">
    <property type="entry name" value="Glyco_hydro18_cat"/>
</dbReference>
<dbReference type="SUPFAM" id="SSF54106">
    <property type="entry name" value="LysM domain"/>
    <property type="match status" value="1"/>
</dbReference>